<keyword evidence="4" id="KW-1185">Reference proteome</keyword>
<feature type="region of interest" description="Disordered" evidence="2">
    <location>
        <begin position="1"/>
        <end position="243"/>
    </location>
</feature>
<feature type="compositionally biased region" description="Basic and acidic residues" evidence="2">
    <location>
        <begin position="147"/>
        <end position="160"/>
    </location>
</feature>
<dbReference type="EMBL" id="JBFCZG010000004">
    <property type="protein sequence ID" value="KAL3423744.1"/>
    <property type="molecule type" value="Genomic_DNA"/>
</dbReference>
<comment type="caution">
    <text evidence="3">The sequence shown here is derived from an EMBL/GenBank/DDBJ whole genome shotgun (WGS) entry which is preliminary data.</text>
</comment>
<feature type="compositionally biased region" description="Polar residues" evidence="2">
    <location>
        <begin position="171"/>
        <end position="182"/>
    </location>
</feature>
<name>A0ABR4PK95_9HELO</name>
<evidence type="ECO:0000313" key="4">
    <source>
        <dbReference type="Proteomes" id="UP001629113"/>
    </source>
</evidence>
<feature type="coiled-coil region" evidence="1">
    <location>
        <begin position="367"/>
        <end position="394"/>
    </location>
</feature>
<dbReference type="Proteomes" id="UP001629113">
    <property type="component" value="Unassembled WGS sequence"/>
</dbReference>
<evidence type="ECO:0000313" key="3">
    <source>
        <dbReference type="EMBL" id="KAL3423744.1"/>
    </source>
</evidence>
<feature type="compositionally biased region" description="Low complexity" evidence="2">
    <location>
        <begin position="224"/>
        <end position="234"/>
    </location>
</feature>
<evidence type="ECO:0000256" key="1">
    <source>
        <dbReference type="SAM" id="Coils"/>
    </source>
</evidence>
<feature type="compositionally biased region" description="Polar residues" evidence="2">
    <location>
        <begin position="427"/>
        <end position="501"/>
    </location>
</feature>
<protein>
    <submittedName>
        <fullName evidence="3">Uncharacterized protein</fullName>
    </submittedName>
</protein>
<gene>
    <name evidence="3" type="ORF">PVAG01_05491</name>
</gene>
<accession>A0ABR4PK95</accession>
<proteinExistence type="predicted"/>
<feature type="region of interest" description="Disordered" evidence="2">
    <location>
        <begin position="396"/>
        <end position="510"/>
    </location>
</feature>
<sequence length="653" mass="72018">MKAPGKWKSDGPARANTSASIRGNISAPIPKADDDEFPIRSPGTSIAMPVDSVDRHQGIRGSTVSGRPTSALSRDISATVPSTRSSHESPPAARRAIQPSGLRNSEISMPTTIEDQPPQRKKSSLRSALGRLFGKKRKSIGVEENELSPKESRKDQHRSDPYMLNRPLKDTNFSQKRSTSLPINEYNRALRSHSVGPDSLLIQENPRESQDIEYSEAQTRPRRATTPSRSYTPSKAPGYVDWTGLSPRPVSSYARGSKAISEDDAEAIGYAVTKGSHPNRRSRSLGHLRNAIGQDTLPRRRSDEIKYWRESYIPGALSPMSSNKPETEEPILPDQPEMPTYIEPQEPPQPFNFGPMGEMAGMKITQAASLETRVSRLETRLVEIEKVVSQIQHRTHLGHVQLQDPPKRDSRQDGTAIGTRRRGESEVTLSKHSSQLSQNQAIYDKQTQSSLYGSSRPSTTSTNGSYRPSYNEGSSPPSFLSSTHNISKQDSSRPLSTTTTVRAYPSSPPKGNFLTTEHFANLTNMILAEQAARENLESIVNTLKGQLASSIQASRKTSSYATLGSLEKRNENGQVNANLFAFEADDSSDDEGRFGTENFSTPREERPSFNPDEESFAGMGGSKSPPRTLSLSQITMKTLSEQHQNRIQPGMNF</sequence>
<feature type="compositionally biased region" description="Polar residues" evidence="2">
    <location>
        <begin position="101"/>
        <end position="114"/>
    </location>
</feature>
<evidence type="ECO:0000256" key="2">
    <source>
        <dbReference type="SAM" id="MobiDB-lite"/>
    </source>
</evidence>
<keyword evidence="1" id="KW-0175">Coiled coil</keyword>
<reference evidence="3 4" key="1">
    <citation type="submission" date="2024-06" db="EMBL/GenBank/DDBJ databases">
        <title>Complete genome of Phlyctema vagabunda strain 19-DSS-EL-015.</title>
        <authorList>
            <person name="Fiorenzani C."/>
        </authorList>
    </citation>
    <scope>NUCLEOTIDE SEQUENCE [LARGE SCALE GENOMIC DNA]</scope>
    <source>
        <strain evidence="3 4">19-DSS-EL-015</strain>
    </source>
</reference>
<feature type="region of interest" description="Disordered" evidence="2">
    <location>
        <begin position="586"/>
        <end position="628"/>
    </location>
</feature>
<feature type="compositionally biased region" description="Polar residues" evidence="2">
    <location>
        <begin position="60"/>
        <end position="72"/>
    </location>
</feature>
<organism evidence="3 4">
    <name type="scientific">Phlyctema vagabunda</name>
    <dbReference type="NCBI Taxonomy" id="108571"/>
    <lineage>
        <taxon>Eukaryota</taxon>
        <taxon>Fungi</taxon>
        <taxon>Dikarya</taxon>
        <taxon>Ascomycota</taxon>
        <taxon>Pezizomycotina</taxon>
        <taxon>Leotiomycetes</taxon>
        <taxon>Helotiales</taxon>
        <taxon>Dermateaceae</taxon>
        <taxon>Phlyctema</taxon>
    </lineage>
</organism>